<sequence length="232" mass="26430">MRGHNRASALERFHQLRLGNHSELLDSKGSSHNLVSPRISPKTPQLRRLHWRRLRNIRTQRGDRTERSRRGERDMRDIRFTTSSGAARRPPSVGDASRDDEACRTGTHTNVSRAVEVHLFGPRVDASRTIEGRRSGPRVEASVAFEVQRTEPGGRRGLHGSQSTDRSHRSWSPRRSYVTTVSACRREERITEILRTQTDLIQHHNKAIADLQQQSMARAAERAVVMTPTPED</sequence>
<comment type="caution">
    <text evidence="2">The sequence shown here is derived from an EMBL/GenBank/DDBJ whole genome shotgun (WGS) entry which is preliminary data.</text>
</comment>
<gene>
    <name evidence="2" type="ORF">RIF29_20649</name>
</gene>
<dbReference type="AlphaFoldDB" id="A0AAN9I593"/>
<feature type="region of interest" description="Disordered" evidence="1">
    <location>
        <begin position="151"/>
        <end position="173"/>
    </location>
</feature>
<dbReference type="Proteomes" id="UP001372338">
    <property type="component" value="Unassembled WGS sequence"/>
</dbReference>
<feature type="region of interest" description="Disordered" evidence="1">
    <location>
        <begin position="57"/>
        <end position="109"/>
    </location>
</feature>
<name>A0AAN9I593_CROPI</name>
<evidence type="ECO:0000256" key="1">
    <source>
        <dbReference type="SAM" id="MobiDB-lite"/>
    </source>
</evidence>
<organism evidence="2 3">
    <name type="scientific">Crotalaria pallida</name>
    <name type="common">Smooth rattlebox</name>
    <name type="synonym">Crotalaria striata</name>
    <dbReference type="NCBI Taxonomy" id="3830"/>
    <lineage>
        <taxon>Eukaryota</taxon>
        <taxon>Viridiplantae</taxon>
        <taxon>Streptophyta</taxon>
        <taxon>Embryophyta</taxon>
        <taxon>Tracheophyta</taxon>
        <taxon>Spermatophyta</taxon>
        <taxon>Magnoliopsida</taxon>
        <taxon>eudicotyledons</taxon>
        <taxon>Gunneridae</taxon>
        <taxon>Pentapetalae</taxon>
        <taxon>rosids</taxon>
        <taxon>fabids</taxon>
        <taxon>Fabales</taxon>
        <taxon>Fabaceae</taxon>
        <taxon>Papilionoideae</taxon>
        <taxon>50 kb inversion clade</taxon>
        <taxon>genistoids sensu lato</taxon>
        <taxon>core genistoids</taxon>
        <taxon>Crotalarieae</taxon>
        <taxon>Crotalaria</taxon>
    </lineage>
</organism>
<keyword evidence="3" id="KW-1185">Reference proteome</keyword>
<evidence type="ECO:0000313" key="2">
    <source>
        <dbReference type="EMBL" id="KAK7267968.1"/>
    </source>
</evidence>
<evidence type="ECO:0000313" key="3">
    <source>
        <dbReference type="Proteomes" id="UP001372338"/>
    </source>
</evidence>
<proteinExistence type="predicted"/>
<feature type="compositionally biased region" description="Basic and acidic residues" evidence="1">
    <location>
        <begin position="60"/>
        <end position="79"/>
    </location>
</feature>
<protein>
    <submittedName>
        <fullName evidence="2">Uncharacterized protein</fullName>
    </submittedName>
</protein>
<dbReference type="EMBL" id="JAYWIO010000004">
    <property type="protein sequence ID" value="KAK7267968.1"/>
    <property type="molecule type" value="Genomic_DNA"/>
</dbReference>
<reference evidence="2 3" key="1">
    <citation type="submission" date="2024-01" db="EMBL/GenBank/DDBJ databases">
        <title>The genomes of 5 underutilized Papilionoideae crops provide insights into root nodulation and disease resistanc.</title>
        <authorList>
            <person name="Yuan L."/>
        </authorList>
    </citation>
    <scope>NUCLEOTIDE SEQUENCE [LARGE SCALE GENOMIC DNA]</scope>
    <source>
        <strain evidence="2">ZHUSHIDOU_FW_LH</strain>
        <tissue evidence="2">Leaf</tissue>
    </source>
</reference>
<accession>A0AAN9I593</accession>